<keyword evidence="3" id="KW-1185">Reference proteome</keyword>
<feature type="transmembrane region" description="Helical" evidence="1">
    <location>
        <begin position="89"/>
        <end position="108"/>
    </location>
</feature>
<dbReference type="EMBL" id="LGKP01000035">
    <property type="protein sequence ID" value="KPL81188.1"/>
    <property type="molecule type" value="Genomic_DNA"/>
</dbReference>
<name>A0A0P6XDT5_9CHLR</name>
<feature type="transmembrane region" description="Helical" evidence="1">
    <location>
        <begin position="114"/>
        <end position="135"/>
    </location>
</feature>
<comment type="caution">
    <text evidence="2">The sequence shown here is derived from an EMBL/GenBank/DDBJ whole genome shotgun (WGS) entry which is preliminary data.</text>
</comment>
<evidence type="ECO:0000313" key="2">
    <source>
        <dbReference type="EMBL" id="KPL81188.1"/>
    </source>
</evidence>
<accession>A0A0P6XDT5</accession>
<dbReference type="PROSITE" id="PS51257">
    <property type="entry name" value="PROKAR_LIPOPROTEIN"/>
    <property type="match status" value="1"/>
</dbReference>
<organism evidence="2 3">
    <name type="scientific">Herpetosiphon geysericola</name>
    <dbReference type="NCBI Taxonomy" id="70996"/>
    <lineage>
        <taxon>Bacteria</taxon>
        <taxon>Bacillati</taxon>
        <taxon>Chloroflexota</taxon>
        <taxon>Chloroflexia</taxon>
        <taxon>Herpetosiphonales</taxon>
        <taxon>Herpetosiphonaceae</taxon>
        <taxon>Herpetosiphon</taxon>
    </lineage>
</organism>
<sequence length="145" mass="15696">MYQVPKNPQLQRQGPILSICGYNAIVGSFFALASCSYIGTILIGIAVSPPASLSSGINAEIFWTALSLLLNASRLALFVGLLRARRWAYRGIVLVEGITIINMLYELFVGQAPMTIWPLFTIATGAAAVLILSYLSQPHIQKAIN</sequence>
<evidence type="ECO:0000313" key="3">
    <source>
        <dbReference type="Proteomes" id="UP000050277"/>
    </source>
</evidence>
<proteinExistence type="predicted"/>
<feature type="transmembrane region" description="Helical" evidence="1">
    <location>
        <begin position="61"/>
        <end position="82"/>
    </location>
</feature>
<keyword evidence="1" id="KW-0472">Membrane</keyword>
<dbReference type="STRING" id="70996.SE18_21055"/>
<feature type="transmembrane region" description="Helical" evidence="1">
    <location>
        <begin position="21"/>
        <end position="49"/>
    </location>
</feature>
<dbReference type="AlphaFoldDB" id="A0A0P6XDT5"/>
<keyword evidence="1" id="KW-0812">Transmembrane</keyword>
<reference evidence="2 3" key="1">
    <citation type="submission" date="2015-07" db="EMBL/GenBank/DDBJ databases">
        <title>Whole genome sequence of Herpetosiphon geysericola DSM 7119.</title>
        <authorList>
            <person name="Hemp J."/>
            <person name="Ward L.M."/>
            <person name="Pace L.A."/>
            <person name="Fischer W.W."/>
        </authorList>
    </citation>
    <scope>NUCLEOTIDE SEQUENCE [LARGE SCALE GENOMIC DNA]</scope>
    <source>
        <strain evidence="2 3">DSM 7119</strain>
    </source>
</reference>
<dbReference type="Proteomes" id="UP000050277">
    <property type="component" value="Unassembled WGS sequence"/>
</dbReference>
<evidence type="ECO:0000256" key="1">
    <source>
        <dbReference type="SAM" id="Phobius"/>
    </source>
</evidence>
<gene>
    <name evidence="2" type="ORF">SE18_21055</name>
</gene>
<protein>
    <submittedName>
        <fullName evidence="2">Uncharacterized protein</fullName>
    </submittedName>
</protein>
<keyword evidence="1" id="KW-1133">Transmembrane helix</keyword>